<feature type="signal peptide" evidence="1">
    <location>
        <begin position="1"/>
        <end position="15"/>
    </location>
</feature>
<gene>
    <name evidence="2" type="ORF">PHISCL_00862</name>
</gene>
<accession>A0A3A2ZZN5</accession>
<organism evidence="2 3">
    <name type="scientific">Aspergillus sclerotialis</name>
    <dbReference type="NCBI Taxonomy" id="2070753"/>
    <lineage>
        <taxon>Eukaryota</taxon>
        <taxon>Fungi</taxon>
        <taxon>Dikarya</taxon>
        <taxon>Ascomycota</taxon>
        <taxon>Pezizomycotina</taxon>
        <taxon>Eurotiomycetes</taxon>
        <taxon>Eurotiomycetidae</taxon>
        <taxon>Eurotiales</taxon>
        <taxon>Aspergillaceae</taxon>
        <taxon>Aspergillus</taxon>
        <taxon>Aspergillus subgen. Polypaecilum</taxon>
    </lineage>
</organism>
<feature type="chain" id="PRO_5017203569" evidence="1">
    <location>
        <begin position="16"/>
        <end position="219"/>
    </location>
</feature>
<evidence type="ECO:0000256" key="1">
    <source>
        <dbReference type="SAM" id="SignalP"/>
    </source>
</evidence>
<keyword evidence="1" id="KW-0732">Signal</keyword>
<evidence type="ECO:0000313" key="2">
    <source>
        <dbReference type="EMBL" id="RJE26837.1"/>
    </source>
</evidence>
<protein>
    <submittedName>
        <fullName evidence="2">Uncharacterized protein</fullName>
    </submittedName>
</protein>
<keyword evidence="3" id="KW-1185">Reference proteome</keyword>
<dbReference type="Proteomes" id="UP000266188">
    <property type="component" value="Unassembled WGS sequence"/>
</dbReference>
<comment type="caution">
    <text evidence="2">The sequence shown here is derived from an EMBL/GenBank/DDBJ whole genome shotgun (WGS) entry which is preliminary data.</text>
</comment>
<name>A0A3A2ZZN5_9EURO</name>
<dbReference type="OrthoDB" id="4447703at2759"/>
<dbReference type="EMBL" id="MVGC01000014">
    <property type="protein sequence ID" value="RJE26837.1"/>
    <property type="molecule type" value="Genomic_DNA"/>
</dbReference>
<evidence type="ECO:0000313" key="3">
    <source>
        <dbReference type="Proteomes" id="UP000266188"/>
    </source>
</evidence>
<sequence>MRSLSWFLLFTATNAYRVTEYSEERCTHKGLSFHHLADTKSCHGLDVPVTSSILVKIDNFHDDQYQLNVYENDDCTGDIVGAISDLNGCMDLYSPDNNRMGRSVALTAIPDPGKERHSASENFEAGRTFNGNYLTGGGDLIAIPIARDNFRLVRASDRLDDGTYDNDAIETFYAGSLGELLSREDTDRLTALKSQAWDEWLLNQNDSFFNERLFFQSGL</sequence>
<reference evidence="3" key="1">
    <citation type="submission" date="2017-02" db="EMBL/GenBank/DDBJ databases">
        <authorList>
            <person name="Tafer H."/>
            <person name="Lopandic K."/>
        </authorList>
    </citation>
    <scope>NUCLEOTIDE SEQUENCE [LARGE SCALE GENOMIC DNA]</scope>
    <source>
        <strain evidence="3">CBS 366.77</strain>
    </source>
</reference>
<proteinExistence type="predicted"/>
<dbReference type="AlphaFoldDB" id="A0A3A2ZZN5"/>